<accession>A0ABN2M384</accession>
<dbReference type="EMBL" id="BAAANJ010000005">
    <property type="protein sequence ID" value="GAA1807992.1"/>
    <property type="molecule type" value="Genomic_DNA"/>
</dbReference>
<comment type="caution">
    <text evidence="1">The sequence shown here is derived from an EMBL/GenBank/DDBJ whole genome shotgun (WGS) entry which is preliminary data.</text>
</comment>
<evidence type="ECO:0000313" key="2">
    <source>
        <dbReference type="Proteomes" id="UP001500002"/>
    </source>
</evidence>
<organism evidence="1 2">
    <name type="scientific">Agromyces neolithicus</name>
    <dbReference type="NCBI Taxonomy" id="269420"/>
    <lineage>
        <taxon>Bacteria</taxon>
        <taxon>Bacillati</taxon>
        <taxon>Actinomycetota</taxon>
        <taxon>Actinomycetes</taxon>
        <taxon>Micrococcales</taxon>
        <taxon>Microbacteriaceae</taxon>
        <taxon>Agromyces</taxon>
    </lineage>
</organism>
<dbReference type="RefSeq" id="WP_344295162.1">
    <property type="nucleotide sequence ID" value="NZ_BAAANJ010000005.1"/>
</dbReference>
<dbReference type="SUPFAM" id="SSF56214">
    <property type="entry name" value="4'-phosphopantetheinyl transferase"/>
    <property type="match status" value="2"/>
</dbReference>
<gene>
    <name evidence="1" type="ORF">GCM10009749_15460</name>
</gene>
<protein>
    <recommendedName>
        <fullName evidence="3">4'-phosphopantetheinyl transferase superfamily protein</fullName>
    </recommendedName>
</protein>
<dbReference type="InterPro" id="IPR037143">
    <property type="entry name" value="4-PPantetheinyl_Trfase_dom_sf"/>
</dbReference>
<sequence>MPGSATLDGGVRLAWANPDEFDRGRALHLLGSTERARAVATTHQGLRDRFLLGRMLLRDLAAEAGGMRAEAVEVAAVCERCGAEHGRPQLRWSDAPAPPPTASLASCAHLVIAAIAPAGITVGVDVEPARVPREADAARRGAIVELLGGTTRTAVRRWVRAEAVLKADGRGLRVEPGRVAFTETSGGSGGSGRRVTARLPDAPTVYDLFDRRIEGCLVSLAVARPTT</sequence>
<dbReference type="Proteomes" id="UP001500002">
    <property type="component" value="Unassembled WGS sequence"/>
</dbReference>
<evidence type="ECO:0008006" key="3">
    <source>
        <dbReference type="Google" id="ProtNLM"/>
    </source>
</evidence>
<reference evidence="1 2" key="1">
    <citation type="journal article" date="2019" name="Int. J. Syst. Evol. Microbiol.">
        <title>The Global Catalogue of Microorganisms (GCM) 10K type strain sequencing project: providing services to taxonomists for standard genome sequencing and annotation.</title>
        <authorList>
            <consortium name="The Broad Institute Genomics Platform"/>
            <consortium name="The Broad Institute Genome Sequencing Center for Infectious Disease"/>
            <person name="Wu L."/>
            <person name="Ma J."/>
        </authorList>
    </citation>
    <scope>NUCLEOTIDE SEQUENCE [LARGE SCALE GENOMIC DNA]</scope>
    <source>
        <strain evidence="1 2">JCM 14322</strain>
    </source>
</reference>
<dbReference type="Gene3D" id="3.90.470.20">
    <property type="entry name" value="4'-phosphopantetheinyl transferase domain"/>
    <property type="match status" value="1"/>
</dbReference>
<name>A0ABN2M384_9MICO</name>
<evidence type="ECO:0000313" key="1">
    <source>
        <dbReference type="EMBL" id="GAA1807992.1"/>
    </source>
</evidence>
<keyword evidence="2" id="KW-1185">Reference proteome</keyword>
<proteinExistence type="predicted"/>